<feature type="transmembrane region" description="Helical" evidence="9">
    <location>
        <begin position="573"/>
        <end position="591"/>
    </location>
</feature>
<dbReference type="InterPro" id="IPR004813">
    <property type="entry name" value="OPT"/>
</dbReference>
<comment type="similarity">
    <text evidence="2">Belongs to the oligopeptide OPT transporter family.</text>
</comment>
<evidence type="ECO:0000256" key="3">
    <source>
        <dbReference type="ARBA" id="ARBA00022448"/>
    </source>
</evidence>
<evidence type="ECO:0000256" key="8">
    <source>
        <dbReference type="ARBA" id="ARBA00023136"/>
    </source>
</evidence>
<feature type="transmembrane region" description="Helical" evidence="9">
    <location>
        <begin position="545"/>
        <end position="567"/>
    </location>
</feature>
<sequence>MSGDKNKEALMSVTSVSAGVVSPGTDEKRDLGPHEDIDAAHNVVVRNDLVVTEEDLIEAKEIAATLTLEGVRDMMVSVLKVHERDPNFPHSVLLKIQEFLADEDVFDNPEKHEDLIEEMKIEAALITNNSPYSEVRAVVDNKDDPSTPCSTVRAWTIGVGFSILLAFINQLFSVRQPAISIESNVVQLLAFPIGKAWERWMPNYQFTLFGRQHGLNPGPFNKKEHMLIAIMANTAKSLPYTQYIVWTQVLPQYFNQQYARSFGYQILIALSTNFIGYGLAGITRRFIVYPTYCVWPASLVTIALNSALHNDKNVPVPGPFKRIYNMSRYKFFLWAFSAMFVYFWFPNYLFEALTFFSWMTWISPDNVNLNILTGFQNGLSLFNPWPTFDWNVLLYDNLDPLMVPAFSTINRAIGMFVFGFVILGVWYTNTWNTGYLPINTNKVFDHFGKRYNVSLALDEKGMYDHDRYMSYSAAYLGAANAIVYGCFFAIYSAAVTHVVLFHKHEITLGFRNLWSTIRRRKTTEGSEYKDVHNRLMSAYPEVSELWYLLTLVVAAALGFAGVCGWPTFTTAGVVPYGILLAIIFVIPIGVIKAMTGVEVTLNVLAEFIGGMFAEGNALSMNYFKSFGYVTCAHAVHFANDLKVAHYLKIPPWHTFSAQMIATLVSTFVCTGVMNFQVNIKDICQDNAPMRFYCPGPNTFFTASVLWGTIGPLKVFGHQGQYKELLLGFPAGIVLTVAAFFLVKKFPKNRYFRQFHPVAFWYGPLNWAPYSFAYAWPSVPIALLSWVYVKSRYLAFWSKYNFVLSAAFSAGIAIAGTLMLFSVQWAMIEVPWWGNEQPYVGCEGTACKLKTLSQGERFFPWWDSGAVPAP</sequence>
<organism evidence="10 11">
    <name type="scientific">Echria macrotheca</name>
    <dbReference type="NCBI Taxonomy" id="438768"/>
    <lineage>
        <taxon>Eukaryota</taxon>
        <taxon>Fungi</taxon>
        <taxon>Dikarya</taxon>
        <taxon>Ascomycota</taxon>
        <taxon>Pezizomycotina</taxon>
        <taxon>Sordariomycetes</taxon>
        <taxon>Sordariomycetidae</taxon>
        <taxon>Sordariales</taxon>
        <taxon>Schizotheciaceae</taxon>
        <taxon>Echria</taxon>
    </lineage>
</organism>
<keyword evidence="6" id="KW-0653">Protein transport</keyword>
<dbReference type="AlphaFoldDB" id="A0AAJ0B2F6"/>
<reference evidence="10" key="1">
    <citation type="submission" date="2023-06" db="EMBL/GenBank/DDBJ databases">
        <title>Genome-scale phylogeny and comparative genomics of the fungal order Sordariales.</title>
        <authorList>
            <consortium name="Lawrence Berkeley National Laboratory"/>
            <person name="Hensen N."/>
            <person name="Bonometti L."/>
            <person name="Westerberg I."/>
            <person name="Brannstrom I.O."/>
            <person name="Guillou S."/>
            <person name="Cros-Aarteil S."/>
            <person name="Calhoun S."/>
            <person name="Haridas S."/>
            <person name="Kuo A."/>
            <person name="Mondo S."/>
            <person name="Pangilinan J."/>
            <person name="Riley R."/>
            <person name="Labutti K."/>
            <person name="Andreopoulos B."/>
            <person name="Lipzen A."/>
            <person name="Chen C."/>
            <person name="Yanf M."/>
            <person name="Daum C."/>
            <person name="Ng V."/>
            <person name="Clum A."/>
            <person name="Steindorff A."/>
            <person name="Ohm R."/>
            <person name="Martin F."/>
            <person name="Silar P."/>
            <person name="Natvig D."/>
            <person name="Lalanne C."/>
            <person name="Gautier V."/>
            <person name="Ament-Velasquez S.L."/>
            <person name="Kruys A."/>
            <person name="Hutchinson M.I."/>
            <person name="Powell A.J."/>
            <person name="Barry K."/>
            <person name="Miller A.N."/>
            <person name="Grigoriev I.V."/>
            <person name="Debuchy R."/>
            <person name="Gladieux P."/>
            <person name="Thoren M.H."/>
            <person name="Johannesson H."/>
        </authorList>
    </citation>
    <scope>NUCLEOTIDE SEQUENCE</scope>
    <source>
        <strain evidence="10">PSN4</strain>
    </source>
</reference>
<feature type="transmembrane region" description="Helical" evidence="9">
    <location>
        <begin position="473"/>
        <end position="501"/>
    </location>
</feature>
<feature type="transmembrane region" description="Helical" evidence="9">
    <location>
        <begin position="262"/>
        <end position="280"/>
    </location>
</feature>
<dbReference type="NCBIfam" id="TIGR00728">
    <property type="entry name" value="OPT_sfam"/>
    <property type="match status" value="1"/>
</dbReference>
<evidence type="ECO:0000256" key="4">
    <source>
        <dbReference type="ARBA" id="ARBA00022692"/>
    </source>
</evidence>
<keyword evidence="4 9" id="KW-0812">Transmembrane</keyword>
<name>A0AAJ0B2F6_9PEZI</name>
<feature type="transmembrane region" description="Helical" evidence="9">
    <location>
        <begin position="329"/>
        <end position="349"/>
    </location>
</feature>
<evidence type="ECO:0000256" key="2">
    <source>
        <dbReference type="ARBA" id="ARBA00008807"/>
    </source>
</evidence>
<feature type="transmembrane region" description="Helical" evidence="9">
    <location>
        <begin position="800"/>
        <end position="827"/>
    </location>
</feature>
<keyword evidence="11" id="KW-1185">Reference proteome</keyword>
<proteinExistence type="inferred from homology"/>
<keyword evidence="8 9" id="KW-0472">Membrane</keyword>
<dbReference type="GO" id="GO:0015031">
    <property type="term" value="P:protein transport"/>
    <property type="evidence" value="ECO:0007669"/>
    <property type="project" value="UniProtKB-KW"/>
</dbReference>
<accession>A0AAJ0B2F6</accession>
<evidence type="ECO:0000256" key="6">
    <source>
        <dbReference type="ARBA" id="ARBA00022927"/>
    </source>
</evidence>
<feature type="transmembrane region" description="Helical" evidence="9">
    <location>
        <begin position="766"/>
        <end position="788"/>
    </location>
</feature>
<dbReference type="PANTHER" id="PTHR22601">
    <property type="entry name" value="ISP4 LIKE PROTEIN"/>
    <property type="match status" value="1"/>
</dbReference>
<dbReference type="Pfam" id="PF03169">
    <property type="entry name" value="OPT"/>
    <property type="match status" value="1"/>
</dbReference>
<evidence type="ECO:0000256" key="7">
    <source>
        <dbReference type="ARBA" id="ARBA00022989"/>
    </source>
</evidence>
<evidence type="ECO:0000256" key="5">
    <source>
        <dbReference type="ARBA" id="ARBA00022856"/>
    </source>
</evidence>
<feature type="transmembrane region" description="Helical" evidence="9">
    <location>
        <begin position="724"/>
        <end position="742"/>
    </location>
</feature>
<gene>
    <name evidence="10" type="ORF">QBC47DRAFT_393930</name>
</gene>
<keyword evidence="5" id="KW-0571">Peptide transport</keyword>
<keyword evidence="7 9" id="KW-1133">Transmembrane helix</keyword>
<dbReference type="GO" id="GO:0016020">
    <property type="term" value="C:membrane"/>
    <property type="evidence" value="ECO:0007669"/>
    <property type="project" value="UniProtKB-SubCell"/>
</dbReference>
<evidence type="ECO:0000256" key="1">
    <source>
        <dbReference type="ARBA" id="ARBA00004141"/>
    </source>
</evidence>
<evidence type="ECO:0000256" key="9">
    <source>
        <dbReference type="SAM" id="Phobius"/>
    </source>
</evidence>
<dbReference type="InterPro" id="IPR004648">
    <property type="entry name" value="Oligpept_transpt"/>
</dbReference>
<comment type="caution">
    <text evidence="10">The sequence shown here is derived from an EMBL/GenBank/DDBJ whole genome shotgun (WGS) entry which is preliminary data.</text>
</comment>
<feature type="transmembrane region" description="Helical" evidence="9">
    <location>
        <begin position="409"/>
        <end position="427"/>
    </location>
</feature>
<evidence type="ECO:0000313" key="11">
    <source>
        <dbReference type="Proteomes" id="UP001239445"/>
    </source>
</evidence>
<dbReference type="GO" id="GO:0035673">
    <property type="term" value="F:oligopeptide transmembrane transporter activity"/>
    <property type="evidence" value="ECO:0007669"/>
    <property type="project" value="InterPro"/>
</dbReference>
<dbReference type="NCBIfam" id="TIGR00727">
    <property type="entry name" value="ISP4_OPT"/>
    <property type="match status" value="1"/>
</dbReference>
<dbReference type="Proteomes" id="UP001239445">
    <property type="component" value="Unassembled WGS sequence"/>
</dbReference>
<comment type="subcellular location">
    <subcellularLocation>
        <location evidence="1">Membrane</location>
        <topology evidence="1">Multi-pass membrane protein</topology>
    </subcellularLocation>
</comment>
<keyword evidence="3" id="KW-0813">Transport</keyword>
<protein>
    <submittedName>
        <fullName evidence="10">Oligopeptide transporter 2</fullName>
    </submittedName>
</protein>
<dbReference type="EMBL" id="MU839847">
    <property type="protein sequence ID" value="KAK1750332.1"/>
    <property type="molecule type" value="Genomic_DNA"/>
</dbReference>
<evidence type="ECO:0000313" key="10">
    <source>
        <dbReference type="EMBL" id="KAK1750332.1"/>
    </source>
</evidence>